<dbReference type="Pfam" id="PF12796">
    <property type="entry name" value="Ank_2"/>
    <property type="match status" value="1"/>
</dbReference>
<protein>
    <submittedName>
        <fullName evidence="4">Ankyrin</fullName>
    </submittedName>
</protein>
<reference evidence="4" key="2">
    <citation type="journal article" date="2023" name="IMA Fungus">
        <title>Comparative genomic study of the Penicillium genus elucidates a diverse pangenome and 15 lateral gene transfer events.</title>
        <authorList>
            <person name="Petersen C."/>
            <person name="Sorensen T."/>
            <person name="Nielsen M.R."/>
            <person name="Sondergaard T.E."/>
            <person name="Sorensen J.L."/>
            <person name="Fitzpatrick D.A."/>
            <person name="Frisvad J.C."/>
            <person name="Nielsen K.L."/>
        </authorList>
    </citation>
    <scope>NUCLEOTIDE SEQUENCE</scope>
    <source>
        <strain evidence="4">IBT 3081</strain>
    </source>
</reference>
<reference evidence="4" key="1">
    <citation type="submission" date="2022-12" db="EMBL/GenBank/DDBJ databases">
        <authorList>
            <person name="Petersen C."/>
        </authorList>
    </citation>
    <scope>NUCLEOTIDE SEQUENCE</scope>
    <source>
        <strain evidence="4">IBT 3081</strain>
    </source>
</reference>
<organism evidence="4 5">
    <name type="scientific">Penicillium concentricum</name>
    <dbReference type="NCBI Taxonomy" id="293559"/>
    <lineage>
        <taxon>Eukaryota</taxon>
        <taxon>Fungi</taxon>
        <taxon>Dikarya</taxon>
        <taxon>Ascomycota</taxon>
        <taxon>Pezizomycotina</taxon>
        <taxon>Eurotiomycetes</taxon>
        <taxon>Eurotiomycetidae</taxon>
        <taxon>Eurotiales</taxon>
        <taxon>Aspergillaceae</taxon>
        <taxon>Penicillium</taxon>
    </lineage>
</organism>
<keyword evidence="1" id="KW-0677">Repeat</keyword>
<dbReference type="PROSITE" id="PS50088">
    <property type="entry name" value="ANK_REPEAT"/>
    <property type="match status" value="1"/>
</dbReference>
<dbReference type="PROSITE" id="PS50297">
    <property type="entry name" value="ANK_REP_REGION"/>
    <property type="match status" value="1"/>
</dbReference>
<dbReference type="EMBL" id="JAPZBT010000003">
    <property type="protein sequence ID" value="KAJ5365957.1"/>
    <property type="molecule type" value="Genomic_DNA"/>
</dbReference>
<dbReference type="PANTHER" id="PTHR24198">
    <property type="entry name" value="ANKYRIN REPEAT AND PROTEIN KINASE DOMAIN-CONTAINING PROTEIN"/>
    <property type="match status" value="1"/>
</dbReference>
<dbReference type="SMART" id="SM00248">
    <property type="entry name" value="ANK"/>
    <property type="match status" value="4"/>
</dbReference>
<comment type="caution">
    <text evidence="4">The sequence shown here is derived from an EMBL/GenBank/DDBJ whole genome shotgun (WGS) entry which is preliminary data.</text>
</comment>
<evidence type="ECO:0000256" key="1">
    <source>
        <dbReference type="ARBA" id="ARBA00022737"/>
    </source>
</evidence>
<dbReference type="Proteomes" id="UP001147752">
    <property type="component" value="Unassembled WGS sequence"/>
</dbReference>
<gene>
    <name evidence="4" type="ORF">N7517_008843</name>
</gene>
<proteinExistence type="predicted"/>
<keyword evidence="5" id="KW-1185">Reference proteome</keyword>
<keyword evidence="2 3" id="KW-0040">ANK repeat</keyword>
<accession>A0A9W9RTH4</accession>
<dbReference type="OrthoDB" id="444631at2759"/>
<dbReference type="GeneID" id="81465755"/>
<dbReference type="InterPro" id="IPR036770">
    <property type="entry name" value="Ankyrin_rpt-contain_sf"/>
</dbReference>
<dbReference type="RefSeq" id="XP_056577423.1">
    <property type="nucleotide sequence ID" value="XM_056726572.1"/>
</dbReference>
<evidence type="ECO:0000256" key="3">
    <source>
        <dbReference type="PROSITE-ProRule" id="PRU00023"/>
    </source>
</evidence>
<dbReference type="InterPro" id="IPR002110">
    <property type="entry name" value="Ankyrin_rpt"/>
</dbReference>
<dbReference type="SUPFAM" id="SSF48403">
    <property type="entry name" value="Ankyrin repeat"/>
    <property type="match status" value="1"/>
</dbReference>
<name>A0A9W9RTH4_9EURO</name>
<evidence type="ECO:0000313" key="4">
    <source>
        <dbReference type="EMBL" id="KAJ5365957.1"/>
    </source>
</evidence>
<feature type="repeat" description="ANK" evidence="3">
    <location>
        <begin position="367"/>
        <end position="399"/>
    </location>
</feature>
<evidence type="ECO:0000313" key="5">
    <source>
        <dbReference type="Proteomes" id="UP001147752"/>
    </source>
</evidence>
<dbReference type="PANTHER" id="PTHR24198:SF169">
    <property type="entry name" value="NON-SPECIFIC SERINE_THREONINE PROTEIN KINASE"/>
    <property type="match status" value="1"/>
</dbReference>
<evidence type="ECO:0000256" key="2">
    <source>
        <dbReference type="ARBA" id="ARBA00023043"/>
    </source>
</evidence>
<dbReference type="Gene3D" id="1.25.40.20">
    <property type="entry name" value="Ankyrin repeat-containing domain"/>
    <property type="match status" value="1"/>
</dbReference>
<sequence>MRVPLEILELILQEAVEALSYQDILRSRLVNSFFNNALWPASAYLENNESLFTSWHTFPYKRKYLWHLVEQHDTRACAFSKLMQEILGLPRVACMGIQDQHIIIDKMIDAMIHSTMDPELLYGFHRVVYIVDKGKQEYISNWSPDTAQRTLDAALIVSAIYRGDHVELQALLDRCDYSGLWDPSLSQVPVDLAYKEGTREVIRTLVEHECVTTYTGKSSWSYENTYGLAVAARCGNKEVLETWVTLLSERAARHGQNLSSQLRMAMMEALRIGKIEMAAVLEKHIDWTRSDMRMLWFQCFNGAVEDGMLDAVQWLLCREGYSFARQVTQWHKAPLLTALHDCPFENRLGMVQLLLDHGANPNGGLGASHTPLHVVIENGEVDLAILLLNAGADPNAVGRRGPPLHMATQWGYSRLVQCLLKHKARRNYEFKGTKYVVSQDARVIRNIMRLLGELGLEDEPIQQEYYVLDQKYTS</sequence>
<dbReference type="AlphaFoldDB" id="A0A9W9RTH4"/>